<feature type="signal peptide" evidence="3">
    <location>
        <begin position="1"/>
        <end position="24"/>
    </location>
</feature>
<evidence type="ECO:0000256" key="3">
    <source>
        <dbReference type="SAM" id="SignalP"/>
    </source>
</evidence>
<sequence length="450" mass="49334">MKNFARFASLLVSFAIPCAILAQTAIDPTARMQQVIQNYADSKSFMGAVLVAEKDKVLIQQGYGSADLEWKVPNTATTKFRIGSITKQFTAASILLLQERGKLKIEEPVKTYLPDAPATWDKITVYNLLTHTSGIPNFTGLPEFPAVMRQEKTPDEVIALFHDKPLDFEPGTKFTYSNSNYILLGRIIEKLSGASYADFVQKNIFTPVGMQDSGLDSNTAILPQRAQGYESRPNGLERAAYISMTVPYAAGAFYSTVGDLLKWERALFGGKVLSPASLHTMTTPFKDEYGTGLFIKGEKDHNVITHGGSINGFEASLNFYPDRQLTVIVLGNIGNDVPDTIAGQLGKVLYGEKVVVSSDRKVVPVAPAVLAEYVGTYKSPAFGLTISVEGDHLMSTTPGGKKVPLYPESQTKFFLKELDAQVEFVRDPATKKVTHFLVTQNGKVREVPKQ</sequence>
<dbReference type="GO" id="GO:0016020">
    <property type="term" value="C:membrane"/>
    <property type="evidence" value="ECO:0007669"/>
    <property type="project" value="UniProtKB-SubCell"/>
</dbReference>
<evidence type="ECO:0000259" key="5">
    <source>
        <dbReference type="Pfam" id="PF11954"/>
    </source>
</evidence>
<dbReference type="RefSeq" id="WP_013566578.1">
    <property type="nucleotide sequence ID" value="NC_014963.1"/>
</dbReference>
<keyword evidence="3" id="KW-0732">Signal</keyword>
<keyword evidence="7" id="KW-1185">Reference proteome</keyword>
<feature type="chain" id="PRO_5003232797" evidence="3">
    <location>
        <begin position="25"/>
        <end position="450"/>
    </location>
</feature>
<comment type="subcellular location">
    <subcellularLocation>
        <location evidence="1">Membrane</location>
    </subcellularLocation>
</comment>
<dbReference type="AlphaFoldDB" id="E8UXI1"/>
<dbReference type="EMBL" id="CP002467">
    <property type="protein sequence ID" value="ADV80845.1"/>
    <property type="molecule type" value="Genomic_DNA"/>
</dbReference>
<evidence type="ECO:0000256" key="2">
    <source>
        <dbReference type="ARBA" id="ARBA00023136"/>
    </source>
</evidence>
<dbReference type="OrthoDB" id="9797709at2"/>
<organism evidence="6 7">
    <name type="scientific">Terriglobus saanensis (strain ATCC BAA-1853 / DSM 23119 / SP1PR4)</name>
    <dbReference type="NCBI Taxonomy" id="401053"/>
    <lineage>
        <taxon>Bacteria</taxon>
        <taxon>Pseudomonadati</taxon>
        <taxon>Acidobacteriota</taxon>
        <taxon>Terriglobia</taxon>
        <taxon>Terriglobales</taxon>
        <taxon>Acidobacteriaceae</taxon>
        <taxon>Terriglobus</taxon>
    </lineage>
</organism>
<evidence type="ECO:0000256" key="1">
    <source>
        <dbReference type="ARBA" id="ARBA00004370"/>
    </source>
</evidence>
<feature type="domain" description="Peptidase S12 Pab87-related C-terminal" evidence="5">
    <location>
        <begin position="360"/>
        <end position="435"/>
    </location>
</feature>
<evidence type="ECO:0000259" key="4">
    <source>
        <dbReference type="Pfam" id="PF00144"/>
    </source>
</evidence>
<gene>
    <name evidence="6" type="ordered locus">AciPR4_0003</name>
</gene>
<dbReference type="STRING" id="401053.AciPR4_0003"/>
<keyword evidence="2" id="KW-0472">Membrane</keyword>
<dbReference type="PANTHER" id="PTHR46825">
    <property type="entry name" value="D-ALANYL-D-ALANINE-CARBOXYPEPTIDASE/ENDOPEPTIDASE AMPH"/>
    <property type="match status" value="1"/>
</dbReference>
<dbReference type="PANTHER" id="PTHR46825:SF11">
    <property type="entry name" value="PENICILLIN-BINDING PROTEIN 4"/>
    <property type="match status" value="1"/>
</dbReference>
<reference evidence="6 7" key="1">
    <citation type="journal article" date="2012" name="Stand. Genomic Sci.">
        <title>Complete genome sequence of Terriglobus saanensis type strain SP1PR4(T), an Acidobacteria from tundra soil.</title>
        <authorList>
            <person name="Rawat S.R."/>
            <person name="Mannisto M.K."/>
            <person name="Starovoytov V."/>
            <person name="Goodwin L."/>
            <person name="Nolan M."/>
            <person name="Hauser L."/>
            <person name="Land M."/>
            <person name="Davenport K.W."/>
            <person name="Woyke T."/>
            <person name="Haggblom M.M."/>
        </authorList>
    </citation>
    <scope>NUCLEOTIDE SEQUENCE</scope>
    <source>
        <strain evidence="7">ATCC BAA-1853 / DSM 23119 / SP1PR4</strain>
    </source>
</reference>
<dbReference type="InterPro" id="IPR050491">
    <property type="entry name" value="AmpC-like"/>
</dbReference>
<dbReference type="InterPro" id="IPR021860">
    <property type="entry name" value="Peptidase_S12_Pab87-rel_C"/>
</dbReference>
<evidence type="ECO:0000313" key="7">
    <source>
        <dbReference type="Proteomes" id="UP000006844"/>
    </source>
</evidence>
<dbReference type="eggNOG" id="COG1680">
    <property type="taxonomic scope" value="Bacteria"/>
</dbReference>
<dbReference type="InterPro" id="IPR012338">
    <property type="entry name" value="Beta-lactam/transpept-like"/>
</dbReference>
<dbReference type="Gene3D" id="3.40.710.10">
    <property type="entry name" value="DD-peptidase/beta-lactamase superfamily"/>
    <property type="match status" value="1"/>
</dbReference>
<dbReference type="KEGG" id="tsa:AciPR4_0003"/>
<dbReference type="InterPro" id="IPR001466">
    <property type="entry name" value="Beta-lactam-related"/>
</dbReference>
<evidence type="ECO:0000313" key="6">
    <source>
        <dbReference type="EMBL" id="ADV80845.1"/>
    </source>
</evidence>
<name>E8UXI1_TERSS</name>
<dbReference type="Pfam" id="PF11954">
    <property type="entry name" value="DUF3471"/>
    <property type="match status" value="1"/>
</dbReference>
<dbReference type="HOGENOM" id="CLU_020027_0_4_0"/>
<proteinExistence type="predicted"/>
<dbReference type="Pfam" id="PF00144">
    <property type="entry name" value="Beta-lactamase"/>
    <property type="match status" value="1"/>
</dbReference>
<accession>E8UXI1</accession>
<feature type="domain" description="Beta-lactamase-related" evidence="4">
    <location>
        <begin position="33"/>
        <end position="336"/>
    </location>
</feature>
<dbReference type="Proteomes" id="UP000006844">
    <property type="component" value="Chromosome"/>
</dbReference>
<protein>
    <submittedName>
        <fullName evidence="6">Beta-lactamase</fullName>
    </submittedName>
</protein>
<dbReference type="SUPFAM" id="SSF56601">
    <property type="entry name" value="beta-lactamase/transpeptidase-like"/>
    <property type="match status" value="1"/>
</dbReference>